<gene>
    <name evidence="7" type="primary">LOC118430842</name>
</gene>
<evidence type="ECO:0000313" key="6">
    <source>
        <dbReference type="Proteomes" id="UP000001554"/>
    </source>
</evidence>
<evidence type="ECO:0000259" key="5">
    <source>
        <dbReference type="Pfam" id="PF24798"/>
    </source>
</evidence>
<dbReference type="PANTHER" id="PTHR22538">
    <property type="entry name" value="CILIA- AND FLAGELLA-ASSOCIATED PROTEIN 74"/>
    <property type="match status" value="1"/>
</dbReference>
<dbReference type="RefSeq" id="XP_035697768.1">
    <property type="nucleotide sequence ID" value="XM_035841875.1"/>
</dbReference>
<dbReference type="NCBIfam" id="NF012200">
    <property type="entry name" value="choice_anch_D"/>
    <property type="match status" value="1"/>
</dbReference>
<feature type="compositionally biased region" description="Basic and acidic residues" evidence="2">
    <location>
        <begin position="757"/>
        <end position="802"/>
    </location>
</feature>
<evidence type="ECO:0000256" key="2">
    <source>
        <dbReference type="SAM" id="MobiDB-lite"/>
    </source>
</evidence>
<feature type="region of interest" description="Disordered" evidence="2">
    <location>
        <begin position="1225"/>
        <end position="1286"/>
    </location>
</feature>
<dbReference type="Pfam" id="PF24770">
    <property type="entry name" value="Ig-CFAP74_2"/>
    <property type="match status" value="1"/>
</dbReference>
<feature type="domain" description="CFAP74 second Ig-like" evidence="3">
    <location>
        <begin position="686"/>
        <end position="886"/>
    </location>
</feature>
<dbReference type="OrthoDB" id="545169at2759"/>
<proteinExistence type="predicted"/>
<dbReference type="InterPro" id="IPR056307">
    <property type="entry name" value="Ig-CFAP74_3rd"/>
</dbReference>
<reference evidence="7" key="2">
    <citation type="submission" date="2025-08" db="UniProtKB">
        <authorList>
            <consortium name="RefSeq"/>
        </authorList>
    </citation>
    <scope>IDENTIFICATION</scope>
    <source>
        <strain evidence="7">S238N-H82</strain>
        <tissue evidence="7">Testes</tissue>
    </source>
</reference>
<dbReference type="Pfam" id="PF24778">
    <property type="entry name" value="Ig-CFAP74_3rd"/>
    <property type="match status" value="1"/>
</dbReference>
<dbReference type="GO" id="GO:0005737">
    <property type="term" value="C:cytoplasm"/>
    <property type="evidence" value="ECO:0007669"/>
    <property type="project" value="UniProtKB-SubCell"/>
</dbReference>
<feature type="compositionally biased region" description="Basic and acidic residues" evidence="2">
    <location>
        <begin position="80"/>
        <end position="98"/>
    </location>
</feature>
<feature type="compositionally biased region" description="Basic residues" evidence="2">
    <location>
        <begin position="437"/>
        <end position="451"/>
    </location>
</feature>
<feature type="compositionally biased region" description="Polar residues" evidence="2">
    <location>
        <begin position="454"/>
        <end position="463"/>
    </location>
</feature>
<dbReference type="InterPro" id="IPR056310">
    <property type="entry name" value="Ig-CFAP74_4th"/>
</dbReference>
<evidence type="ECO:0000259" key="4">
    <source>
        <dbReference type="Pfam" id="PF24778"/>
    </source>
</evidence>
<feature type="region of interest" description="Disordered" evidence="2">
    <location>
        <begin position="751"/>
        <end position="802"/>
    </location>
</feature>
<evidence type="ECO:0000259" key="3">
    <source>
        <dbReference type="Pfam" id="PF24770"/>
    </source>
</evidence>
<dbReference type="InterPro" id="IPR013783">
    <property type="entry name" value="Ig-like_fold"/>
</dbReference>
<dbReference type="PANTHER" id="PTHR22538:SF0">
    <property type="entry name" value="CILIA- AND FLAGELLA-ASSOCIATED PROTEIN 74"/>
    <property type="match status" value="1"/>
</dbReference>
<feature type="compositionally biased region" description="Basic and acidic residues" evidence="2">
    <location>
        <begin position="1227"/>
        <end position="1238"/>
    </location>
</feature>
<feature type="compositionally biased region" description="Basic and acidic residues" evidence="2">
    <location>
        <begin position="223"/>
        <end position="239"/>
    </location>
</feature>
<feature type="compositionally biased region" description="Low complexity" evidence="2">
    <location>
        <begin position="1250"/>
        <end position="1263"/>
    </location>
</feature>
<dbReference type="Gene3D" id="2.60.40.10">
    <property type="entry name" value="Immunoglobulins"/>
    <property type="match status" value="5"/>
</dbReference>
<protein>
    <submittedName>
        <fullName evidence="7">Cilia- and flagella-associated protein 74-like</fullName>
    </submittedName>
</protein>
<evidence type="ECO:0000256" key="1">
    <source>
        <dbReference type="SAM" id="Coils"/>
    </source>
</evidence>
<feature type="region of interest" description="Disordered" evidence="2">
    <location>
        <begin position="417"/>
        <end position="518"/>
    </location>
</feature>
<feature type="coiled-coil region" evidence="1">
    <location>
        <begin position="110"/>
        <end position="158"/>
    </location>
</feature>
<dbReference type="Pfam" id="PF24798">
    <property type="entry name" value="Ig-CFAP74_4th"/>
    <property type="match status" value="1"/>
</dbReference>
<accession>A0A9J7MAQ7</accession>
<feature type="region of interest" description="Disordered" evidence="2">
    <location>
        <begin position="223"/>
        <end position="283"/>
    </location>
</feature>
<keyword evidence="1" id="KW-0175">Coiled coil</keyword>
<feature type="domain" description="CFAP74 third Ig-like" evidence="4">
    <location>
        <begin position="888"/>
        <end position="1000"/>
    </location>
</feature>
<organism evidence="6 7">
    <name type="scientific">Branchiostoma floridae</name>
    <name type="common">Florida lancelet</name>
    <name type="synonym">Amphioxus</name>
    <dbReference type="NCBI Taxonomy" id="7739"/>
    <lineage>
        <taxon>Eukaryota</taxon>
        <taxon>Metazoa</taxon>
        <taxon>Chordata</taxon>
        <taxon>Cephalochordata</taxon>
        <taxon>Leptocardii</taxon>
        <taxon>Amphioxiformes</taxon>
        <taxon>Branchiostomatidae</taxon>
        <taxon>Branchiostoma</taxon>
    </lineage>
</organism>
<feature type="domain" description="CFAP74 fourth Ig-like" evidence="5">
    <location>
        <begin position="1006"/>
        <end position="1100"/>
    </location>
</feature>
<feature type="compositionally biased region" description="Acidic residues" evidence="2">
    <location>
        <begin position="66"/>
        <end position="79"/>
    </location>
</feature>
<evidence type="ECO:0000313" key="7">
    <source>
        <dbReference type="RefSeq" id="XP_035697768.1"/>
    </source>
</evidence>
<dbReference type="Pfam" id="PF24771">
    <property type="entry name" value="Ig_CFAP74_1st"/>
    <property type="match status" value="1"/>
</dbReference>
<dbReference type="GeneID" id="118430842"/>
<dbReference type="OMA" id="ENTMWHI"/>
<name>A0A9J7MAQ7_BRAFL</name>
<feature type="compositionally biased region" description="Basic and acidic residues" evidence="2">
    <location>
        <begin position="270"/>
        <end position="281"/>
    </location>
</feature>
<feature type="compositionally biased region" description="Acidic residues" evidence="2">
    <location>
        <begin position="1"/>
        <end position="29"/>
    </location>
</feature>
<feature type="region of interest" description="Disordered" evidence="2">
    <location>
        <begin position="1"/>
        <end position="98"/>
    </location>
</feature>
<feature type="compositionally biased region" description="Basic and acidic residues" evidence="2">
    <location>
        <begin position="497"/>
        <end position="509"/>
    </location>
</feature>
<sequence length="1797" mass="199979">MDPEEEEEYDSPLEDGMEEEEDEDQDDADLNSPLPEDMLEEPLGAVGQSRQWMESDEGALDREYESDPEIYSEEEESLTGEEREGGPPITEKQKQTRSEHIRMMALRKHLDQLSEKVLEKEYQVQKCREALKTCREKLDVLEKERDQVYLRIKEEEEKENHASLHRLRAQHGRLLDELTAEETLEKQIIDQLDEAEYTLAKAQVEQGKFLLAGEELRLEEERMQKERTENATQRGRRELLATQQAERRRKTRERLELLATQQAERRRKSREREHMAAVRERERKHRQAMAAARRSREQANKFLKETLARVRAQDTEEEERSRQQMEHRMRTLLSLKTNITANRENLRAVQARDRAMAAAAAVQEEGERQDVLGEGGNPEEVLLRRKRQKQFEREKETFEAQQREKQQEIVARIIREEKQMKHRKAQQPQLWPDARRDRAKRVQGRKRKSRIIQHYTSGSSSVEYSADVEEVAPTKGPQDKLATVSSDDDFSPYGLTSRDERGDSESDSREGEDDENLAQPEFAGLWDQEHKAYKVPEDHEVPPKPIGGTKMEQQVLQQTLEKHRSGIIRKQVAAGREFKGQPFYSKPDVIHFKDFDVGKTYKKKVQLTNVSYSVNFCRLVGLSEHLKDFIHLVFDPPGQMSAGMSCDMMVTFKPMINEDLEGAVEFLAQTGPFFIPLRCTTKKCDLSVDIETVDFGTQVIGETLKKTITLTNKGALGTKFEFIKVSDAKPRTVTTAETSLGRLTSDMSDRAVSSLSDQEKVHTAESGHKPDIHVTPPDEKALEGDGEGDAGKDGEKEDGGRWDVTREGETTVDFGLGSDFLDVSALDGMKIGQVAMGDIGPFSAVKLEIIFAPTVPGKVDTDFEISFSDPCSDSIFVRGVANAIDVPVWVERQNVDLKICMFDRLYQDSIVVNNRATTALRLRFEVPKELRDHMELLPKTGYIQAQSQFSAQLKFLPRQTLSEDAPKSFDKETGVLEAPMVIRVADQTRPVPFTIQAIVTSSDFEFDRKDIDFGFCSIYESVKTTIKLTNKSILAQPYGFVSLPETVDVQPNDGFGTLLPLETIELDLIFNAKKAKEYTFELTCKSGINRDFKLSCKAVGVHPPLELSQSVIHFAATALIDSSTAALHVVNSHTSRNEFTHPVPRVGKGEIAPVGPTSFEFVVPEGAPVNVSPAVGTVLPGKKTPITVTFSPALLDADIREEVVRIRSRLREAQLKREEEEAALAARKSELETRNSDKKGKKADKKGKSPSDSPAKGGKSKGPTPAAEKKDPEVEIPSPDAVDPSSDEYAAARAALMRNYRGRFNSYTVPCFVASGECGDPGKLPYNKYNTLYLEIHCPSVRPSLIVISNHGRTTTDFGEVSIGQSVVKSITIQNISDKTQDLKSSILDTAGPFLLLNSLRALQPEATHTLIVSFTPHEGRNFYETLEVHTPTSTLGITLQGRGMTPLVSLSVEGVLDMGHALAGEAVTETFKITNTSTLAVDYTVQLDSQSYQKPAAAQGLPEFLQRGEGGRRNLVGKSCYSKEAQGLPEFLQRGEGGRRNLVGTSNNSGLSVFSCTPSVGNIPAGCRRCTFLNTTLVPPVPGTSNNSGLSVFSCTPSVGNIPAGGNQEVTVTFNPDHHSLHYSDGARIVLFGQDEAAVLQLKGRGWDHTMYVEGGDPLDVSVESLEAQQAVEEEDESPEKLLPMLLTFRYVQTDDKPTPASRELVIGCIRSLSGAAKKSGEYSVDNLQLAAPKGFNVDQPKATMEAGSSKKVVFTWTPPAGHDPSEPVEAAVQLVLKGDATERYKVLLRGLVVSG</sequence>
<dbReference type="KEGG" id="bfo:118430842"/>
<dbReference type="InterPro" id="IPR056306">
    <property type="entry name" value="Ig-CFAP74_2nd"/>
</dbReference>
<dbReference type="GO" id="GO:0005929">
    <property type="term" value="C:cilium"/>
    <property type="evidence" value="ECO:0007669"/>
    <property type="project" value="UniProtKB-SubCell"/>
</dbReference>
<keyword evidence="6" id="KW-1185">Reference proteome</keyword>
<dbReference type="Proteomes" id="UP000001554">
    <property type="component" value="Chromosome 14"/>
</dbReference>
<reference evidence="6" key="1">
    <citation type="journal article" date="2020" name="Nat. Ecol. Evol.">
        <title>Deeply conserved synteny resolves early events in vertebrate evolution.</title>
        <authorList>
            <person name="Simakov O."/>
            <person name="Marletaz F."/>
            <person name="Yue J.X."/>
            <person name="O'Connell B."/>
            <person name="Jenkins J."/>
            <person name="Brandt A."/>
            <person name="Calef R."/>
            <person name="Tung C.H."/>
            <person name="Huang T.K."/>
            <person name="Schmutz J."/>
            <person name="Satoh N."/>
            <person name="Yu J.K."/>
            <person name="Putnam N.H."/>
            <person name="Green R.E."/>
            <person name="Rokhsar D.S."/>
        </authorList>
    </citation>
    <scope>NUCLEOTIDE SEQUENCE [LARGE SCALE GENOMIC DNA]</scope>
    <source>
        <strain evidence="6">S238N-H82</strain>
    </source>
</reference>